<keyword evidence="1" id="KW-0812">Transmembrane</keyword>
<dbReference type="KEGG" id="dmm:dnm_095710"/>
<accession>A0A975BXH6</accession>
<feature type="transmembrane region" description="Helical" evidence="1">
    <location>
        <begin position="12"/>
        <end position="36"/>
    </location>
</feature>
<name>A0A975BXH6_9BACT</name>
<protein>
    <submittedName>
        <fullName evidence="2">Uncharacterized protein</fullName>
    </submittedName>
</protein>
<keyword evidence="1" id="KW-0472">Membrane</keyword>
<organism evidence="2 3">
    <name type="scientific">Desulfonema magnum</name>
    <dbReference type="NCBI Taxonomy" id="45655"/>
    <lineage>
        <taxon>Bacteria</taxon>
        <taxon>Pseudomonadati</taxon>
        <taxon>Thermodesulfobacteriota</taxon>
        <taxon>Desulfobacteria</taxon>
        <taxon>Desulfobacterales</taxon>
        <taxon>Desulfococcaceae</taxon>
        <taxon>Desulfonema</taxon>
    </lineage>
</organism>
<evidence type="ECO:0000313" key="2">
    <source>
        <dbReference type="EMBL" id="QTA93470.1"/>
    </source>
</evidence>
<dbReference type="AlphaFoldDB" id="A0A975BXH6"/>
<keyword evidence="1" id="KW-1133">Transmembrane helix</keyword>
<reference evidence="2" key="1">
    <citation type="journal article" date="2021" name="Microb. Physiol.">
        <title>Proteogenomic Insights into the Physiology of Marine, Sulfate-Reducing, Filamentous Desulfonema limicola and Desulfonema magnum.</title>
        <authorList>
            <person name="Schnaars V."/>
            <person name="Wohlbrand L."/>
            <person name="Scheve S."/>
            <person name="Hinrichs C."/>
            <person name="Reinhardt R."/>
            <person name="Rabus R."/>
        </authorList>
    </citation>
    <scope>NUCLEOTIDE SEQUENCE</scope>
    <source>
        <strain evidence="2">4be13</strain>
    </source>
</reference>
<sequence>MLACFKNGQCIVHYAALLVCIYFSYYSFFCLSSGFFEIPS</sequence>
<dbReference type="EMBL" id="CP061800">
    <property type="protein sequence ID" value="QTA93470.1"/>
    <property type="molecule type" value="Genomic_DNA"/>
</dbReference>
<dbReference type="Proteomes" id="UP000663722">
    <property type="component" value="Chromosome"/>
</dbReference>
<evidence type="ECO:0000313" key="3">
    <source>
        <dbReference type="Proteomes" id="UP000663722"/>
    </source>
</evidence>
<gene>
    <name evidence="2" type="ORF">dnm_095710</name>
</gene>
<evidence type="ECO:0000256" key="1">
    <source>
        <dbReference type="SAM" id="Phobius"/>
    </source>
</evidence>
<proteinExistence type="predicted"/>
<keyword evidence="3" id="KW-1185">Reference proteome</keyword>